<dbReference type="Proteomes" id="UP000262825">
    <property type="component" value="Unassembled WGS sequence"/>
</dbReference>
<accession>A0A376B1K8</accession>
<dbReference type="InterPro" id="IPR038192">
    <property type="entry name" value="CSTF_C_sf"/>
</dbReference>
<proteinExistence type="predicted"/>
<evidence type="ECO:0008006" key="4">
    <source>
        <dbReference type="Google" id="ProtNLM"/>
    </source>
</evidence>
<dbReference type="AlphaFoldDB" id="A0A376B1K8"/>
<reference evidence="3" key="1">
    <citation type="submission" date="2018-06" db="EMBL/GenBank/DDBJ databases">
        <authorList>
            <person name="Guldener U."/>
        </authorList>
    </citation>
    <scope>NUCLEOTIDE SEQUENCE [LARGE SCALE GENOMIC DNA]</scope>
    <source>
        <strain evidence="3">UTAD17</strain>
    </source>
</reference>
<dbReference type="OrthoDB" id="272703at2759"/>
<name>A0A376B1K8_9ASCO</name>
<gene>
    <name evidence="2" type="ORF">SCODWIG_00326</name>
</gene>
<sequence length="445" mass="48403">MNSTSFAIKPHSIKNNTLVDPRTRVYRHTKTPDVYIRGVLIKNVPSNWDEQTVLSVVAGSGAIIGIKQQKLQPSTNSNNFIIIYTTSNECKKAYDLISKIENKPFQIEQVLVDDEQNEDDNIAGISGSSLSSVAASPSSFSSSSSFFSVPNSRCKALLKLKRDNYPWDYNLQLPFEMISEVPLPKKNKPIFIPELLIKASSSLPKLPPINKNTGDGATTSRLYRVNDVISSKISKIQPPQLIEIIANLTSLANSINASNSIAHGANNNNKSSGNNGALKEQISSFLQNGDVALIVTQGLLEMGLVDIPCINMFLESLDEKNGVFPSTTVSPGDSVVDSSSLPITTNTTASSSSSSISVSNTPSVSPINTPTSMNNNVNTIGNNPIDSVSRTTGILPQHVEIKLSKLNNSEQANVIRQILTLTRDQILLLPPKQRTMVENIHREYL</sequence>
<feature type="region of interest" description="Disordered" evidence="1">
    <location>
        <begin position="330"/>
        <end position="374"/>
    </location>
</feature>
<evidence type="ECO:0000313" key="2">
    <source>
        <dbReference type="EMBL" id="SSD58565.1"/>
    </source>
</evidence>
<evidence type="ECO:0000313" key="3">
    <source>
        <dbReference type="Proteomes" id="UP000262825"/>
    </source>
</evidence>
<organism evidence="2 3">
    <name type="scientific">Saccharomycodes ludwigii</name>
    <dbReference type="NCBI Taxonomy" id="36035"/>
    <lineage>
        <taxon>Eukaryota</taxon>
        <taxon>Fungi</taxon>
        <taxon>Dikarya</taxon>
        <taxon>Ascomycota</taxon>
        <taxon>Saccharomycotina</taxon>
        <taxon>Saccharomycetes</taxon>
        <taxon>Saccharomycodales</taxon>
        <taxon>Saccharomycodaceae</taxon>
        <taxon>Saccharomycodes</taxon>
    </lineage>
</organism>
<evidence type="ECO:0000256" key="1">
    <source>
        <dbReference type="SAM" id="MobiDB-lite"/>
    </source>
</evidence>
<dbReference type="EMBL" id="UFAJ01000024">
    <property type="protein sequence ID" value="SSD58565.1"/>
    <property type="molecule type" value="Genomic_DNA"/>
</dbReference>
<keyword evidence="3" id="KW-1185">Reference proteome</keyword>
<protein>
    <recommendedName>
        <fullName evidence="4">RRM domain-containing protein</fullName>
    </recommendedName>
</protein>
<dbReference type="Gene3D" id="1.10.20.70">
    <property type="entry name" value="Transcription termination and cleavage factor, C-terminal domain"/>
    <property type="match status" value="1"/>
</dbReference>
<dbReference type="VEuPathDB" id="FungiDB:SCODWIG_00326"/>